<dbReference type="SUPFAM" id="SSF50129">
    <property type="entry name" value="GroES-like"/>
    <property type="match status" value="1"/>
</dbReference>
<comment type="catalytic activity">
    <reaction evidence="18">
        <text>(3R)-hydroxytetradecanoyl-[ACP] = (2E)-tetradecenoyl-[ACP] + H2O</text>
        <dbReference type="Rhea" id="RHEA:41892"/>
        <dbReference type="Rhea" id="RHEA-COMP:9646"/>
        <dbReference type="Rhea" id="RHEA-COMP:9647"/>
        <dbReference type="ChEBI" id="CHEBI:15377"/>
        <dbReference type="ChEBI" id="CHEBI:78474"/>
        <dbReference type="ChEBI" id="CHEBI:78475"/>
    </reaction>
    <physiologicalReaction direction="left-to-right" evidence="18">
        <dbReference type="Rhea" id="RHEA:41893"/>
    </physiologicalReaction>
</comment>
<feature type="region of interest" description="C-terminal hotdog fold" evidence="54">
    <location>
        <begin position="135"/>
        <end position="280"/>
    </location>
</feature>
<dbReference type="Pfam" id="PF00109">
    <property type="entry name" value="ketoacyl-synt"/>
    <property type="match status" value="1"/>
</dbReference>
<dbReference type="Proteomes" id="UP001271274">
    <property type="component" value="Unassembled WGS sequence"/>
</dbReference>
<comment type="catalytic activity">
    <reaction evidence="44">
        <text>3-oxotetradecanoyl-[ACP] + NADPH + H(+) = (3R)-hydroxytetradecanoyl-[ACP] + NADP(+)</text>
        <dbReference type="Rhea" id="RHEA:41888"/>
        <dbReference type="Rhea" id="RHEA-COMP:9645"/>
        <dbReference type="Rhea" id="RHEA-COMP:9646"/>
        <dbReference type="ChEBI" id="CHEBI:15378"/>
        <dbReference type="ChEBI" id="CHEBI:57783"/>
        <dbReference type="ChEBI" id="CHEBI:58349"/>
        <dbReference type="ChEBI" id="CHEBI:78473"/>
        <dbReference type="ChEBI" id="CHEBI:78474"/>
    </reaction>
    <physiologicalReaction direction="left-to-right" evidence="44">
        <dbReference type="Rhea" id="RHEA:41889"/>
    </physiologicalReaction>
</comment>
<evidence type="ECO:0000256" key="54">
    <source>
        <dbReference type="PROSITE-ProRule" id="PRU01363"/>
    </source>
</evidence>
<evidence type="ECO:0000256" key="38">
    <source>
        <dbReference type="ARBA" id="ARBA00048420"/>
    </source>
</evidence>
<name>A0ABU4NVD4_9ACTN</name>
<dbReference type="Gene3D" id="3.30.559.30">
    <property type="entry name" value="Nonribosomal peptide synthetase, condensation domain"/>
    <property type="match status" value="1"/>
</dbReference>
<dbReference type="Pfam" id="PF00975">
    <property type="entry name" value="Thioesterase"/>
    <property type="match status" value="1"/>
</dbReference>
<evidence type="ECO:0000256" key="43">
    <source>
        <dbReference type="ARBA" id="ARBA00048704"/>
    </source>
</evidence>
<dbReference type="Pfam" id="PF00668">
    <property type="entry name" value="Condensation"/>
    <property type="match status" value="1"/>
</dbReference>
<dbReference type="Gene3D" id="2.30.38.10">
    <property type="entry name" value="Luciferase, Domain 3"/>
    <property type="match status" value="1"/>
</dbReference>
<dbReference type="SMART" id="SM00823">
    <property type="entry name" value="PKS_PP"/>
    <property type="match status" value="3"/>
</dbReference>
<evidence type="ECO:0000256" key="4">
    <source>
        <dbReference type="ARBA" id="ARBA00022450"/>
    </source>
</evidence>
<comment type="catalytic activity">
    <reaction evidence="40">
        <text>3-oxohexanoyl-[ACP] + NADPH + H(+) = (3R)-hydroxyhexanoyl-[ACP] + NADP(+)</text>
        <dbReference type="Rhea" id="RHEA:41824"/>
        <dbReference type="Rhea" id="RHEA-COMP:9629"/>
        <dbReference type="Rhea" id="RHEA-COMP:9630"/>
        <dbReference type="ChEBI" id="CHEBI:15378"/>
        <dbReference type="ChEBI" id="CHEBI:57783"/>
        <dbReference type="ChEBI" id="CHEBI:58349"/>
        <dbReference type="ChEBI" id="CHEBI:78456"/>
        <dbReference type="ChEBI" id="CHEBI:78457"/>
    </reaction>
    <physiologicalReaction direction="left-to-right" evidence="40">
        <dbReference type="Rhea" id="RHEA:41825"/>
    </physiologicalReaction>
</comment>
<dbReference type="CDD" id="cd19531">
    <property type="entry name" value="LCL_NRPS-like"/>
    <property type="match status" value="1"/>
</dbReference>
<dbReference type="Pfam" id="PF08659">
    <property type="entry name" value="KR"/>
    <property type="match status" value="2"/>
</dbReference>
<keyword evidence="4" id="KW-0596">Phosphopantetheine</keyword>
<evidence type="ECO:0000256" key="30">
    <source>
        <dbReference type="ARBA" id="ARBA00047578"/>
    </source>
</evidence>
<evidence type="ECO:0000313" key="59">
    <source>
        <dbReference type="Proteomes" id="UP001271274"/>
    </source>
</evidence>
<dbReference type="Pfam" id="PF14765">
    <property type="entry name" value="PS-DH"/>
    <property type="match status" value="1"/>
</dbReference>
<evidence type="ECO:0000256" key="37">
    <source>
        <dbReference type="ARBA" id="ARBA00048289"/>
    </source>
</evidence>
<dbReference type="PROSITE" id="PS01162">
    <property type="entry name" value="QOR_ZETA_CRYSTAL"/>
    <property type="match status" value="1"/>
</dbReference>
<dbReference type="CDD" id="cd05930">
    <property type="entry name" value="A_NRPS"/>
    <property type="match status" value="1"/>
</dbReference>
<comment type="pathway">
    <text evidence="2">Antibiotic biosynthesis.</text>
</comment>
<evidence type="ECO:0000259" key="57">
    <source>
        <dbReference type="PROSITE" id="PS52019"/>
    </source>
</evidence>
<dbReference type="PROSITE" id="PS50075">
    <property type="entry name" value="CARRIER"/>
    <property type="match status" value="3"/>
</dbReference>
<evidence type="ECO:0000256" key="1">
    <source>
        <dbReference type="ARBA" id="ARBA00001957"/>
    </source>
</evidence>
<evidence type="ECO:0000256" key="45">
    <source>
        <dbReference type="ARBA" id="ARBA00049019"/>
    </source>
</evidence>
<evidence type="ECO:0000256" key="48">
    <source>
        <dbReference type="ARBA" id="ARBA00049263"/>
    </source>
</evidence>
<dbReference type="InterPro" id="IPR025110">
    <property type="entry name" value="AMP-bd_C"/>
</dbReference>
<dbReference type="CDD" id="cd05195">
    <property type="entry name" value="enoyl_red"/>
    <property type="match status" value="1"/>
</dbReference>
<evidence type="ECO:0000256" key="46">
    <source>
        <dbReference type="ARBA" id="ARBA00049109"/>
    </source>
</evidence>
<dbReference type="Gene3D" id="3.30.300.30">
    <property type="match status" value="1"/>
</dbReference>
<comment type="catalytic activity">
    <reaction evidence="39">
        <text>a fatty acyl-[ACP] + malonyl-[ACP] + H(+) = a 3-oxoacyl-[ACP] + holo-[ACP] + CO2</text>
        <dbReference type="Rhea" id="RHEA:22836"/>
        <dbReference type="Rhea" id="RHEA-COMP:9623"/>
        <dbReference type="Rhea" id="RHEA-COMP:9685"/>
        <dbReference type="Rhea" id="RHEA-COMP:9916"/>
        <dbReference type="Rhea" id="RHEA-COMP:14125"/>
        <dbReference type="ChEBI" id="CHEBI:15378"/>
        <dbReference type="ChEBI" id="CHEBI:16526"/>
        <dbReference type="ChEBI" id="CHEBI:64479"/>
        <dbReference type="ChEBI" id="CHEBI:78449"/>
        <dbReference type="ChEBI" id="CHEBI:78776"/>
        <dbReference type="ChEBI" id="CHEBI:138651"/>
        <dbReference type="EC" id="2.3.1.41"/>
    </reaction>
    <physiologicalReaction direction="left-to-right" evidence="39">
        <dbReference type="Rhea" id="RHEA:22837"/>
    </physiologicalReaction>
</comment>
<comment type="catalytic activity">
    <reaction evidence="28">
        <text>tetradecanoyl-[ACP] + malonyl-[ACP] + H(+) = 3-oxohexadecanoyl-[ACP] + holo-[ACP] + CO2</text>
        <dbReference type="Rhea" id="RHEA:41900"/>
        <dbReference type="Rhea" id="RHEA-COMP:9623"/>
        <dbReference type="Rhea" id="RHEA-COMP:9648"/>
        <dbReference type="Rhea" id="RHEA-COMP:9649"/>
        <dbReference type="Rhea" id="RHEA-COMP:9685"/>
        <dbReference type="ChEBI" id="CHEBI:15378"/>
        <dbReference type="ChEBI" id="CHEBI:16526"/>
        <dbReference type="ChEBI" id="CHEBI:64479"/>
        <dbReference type="ChEBI" id="CHEBI:78449"/>
        <dbReference type="ChEBI" id="CHEBI:78477"/>
        <dbReference type="ChEBI" id="CHEBI:78478"/>
    </reaction>
    <physiologicalReaction direction="left-to-right" evidence="28">
        <dbReference type="Rhea" id="RHEA:41901"/>
    </physiologicalReaction>
</comment>
<dbReference type="SUPFAM" id="SSF53474">
    <property type="entry name" value="alpha/beta-Hydrolases"/>
    <property type="match status" value="1"/>
</dbReference>
<dbReference type="Gene3D" id="3.40.50.720">
    <property type="entry name" value="NAD(P)-binding Rossmann-like Domain"/>
    <property type="match status" value="2"/>
</dbReference>
<comment type="cofactor">
    <cofactor evidence="1">
        <name>pantetheine 4'-phosphate</name>
        <dbReference type="ChEBI" id="CHEBI:47942"/>
    </cofactor>
</comment>
<comment type="catalytic activity">
    <reaction evidence="13">
        <text>(3R)-hydroxyoctanoyl-[ACP] = (2E)-octenoyl-[ACP] + H2O</text>
        <dbReference type="Rhea" id="RHEA:41844"/>
        <dbReference type="Rhea" id="RHEA-COMP:9634"/>
        <dbReference type="Rhea" id="RHEA-COMP:9635"/>
        <dbReference type="ChEBI" id="CHEBI:15377"/>
        <dbReference type="ChEBI" id="CHEBI:78461"/>
        <dbReference type="ChEBI" id="CHEBI:78462"/>
    </reaction>
    <physiologicalReaction direction="left-to-right" evidence="13">
        <dbReference type="Rhea" id="RHEA:41845"/>
    </physiologicalReaction>
</comment>
<dbReference type="PANTHER" id="PTHR43775:SF37">
    <property type="entry name" value="SI:DKEY-61P9.11"/>
    <property type="match status" value="1"/>
</dbReference>
<dbReference type="Gene3D" id="3.30.559.10">
    <property type="entry name" value="Chloramphenicol acetyltransferase-like domain"/>
    <property type="match status" value="1"/>
</dbReference>
<keyword evidence="7" id="KW-0677">Repeat</keyword>
<comment type="catalytic activity">
    <reaction evidence="20">
        <text>(3R)-hydroxyhexadecanoyl-[ACP] = (2E)-hexadecenoyl-[ACP] + H2O</text>
        <dbReference type="Rhea" id="RHEA:41908"/>
        <dbReference type="Rhea" id="RHEA-COMP:9650"/>
        <dbReference type="Rhea" id="RHEA-COMP:9651"/>
        <dbReference type="ChEBI" id="CHEBI:15377"/>
        <dbReference type="ChEBI" id="CHEBI:78480"/>
        <dbReference type="ChEBI" id="CHEBI:78481"/>
    </reaction>
    <physiologicalReaction direction="left-to-right" evidence="20">
        <dbReference type="Rhea" id="RHEA:41909"/>
    </physiologicalReaction>
</comment>
<evidence type="ECO:0000256" key="23">
    <source>
        <dbReference type="ARBA" id="ARBA00029443"/>
    </source>
</evidence>
<evidence type="ECO:0000313" key="58">
    <source>
        <dbReference type="EMBL" id="MDX3706736.1"/>
    </source>
</evidence>
<comment type="catalytic activity">
    <reaction evidence="51">
        <text>butanoyl-[ACP] + malonyl-[ACP] + H(+) = 3-oxohexanoyl-[ACP] + holo-[ACP] + CO2</text>
        <dbReference type="Rhea" id="RHEA:41820"/>
        <dbReference type="Rhea" id="RHEA-COMP:9623"/>
        <dbReference type="Rhea" id="RHEA-COMP:9628"/>
        <dbReference type="Rhea" id="RHEA-COMP:9629"/>
        <dbReference type="Rhea" id="RHEA-COMP:9685"/>
        <dbReference type="ChEBI" id="CHEBI:15378"/>
        <dbReference type="ChEBI" id="CHEBI:16526"/>
        <dbReference type="ChEBI" id="CHEBI:64479"/>
        <dbReference type="ChEBI" id="CHEBI:78449"/>
        <dbReference type="ChEBI" id="CHEBI:78454"/>
        <dbReference type="ChEBI" id="CHEBI:78456"/>
    </reaction>
    <physiologicalReaction direction="left-to-right" evidence="51">
        <dbReference type="Rhea" id="RHEA:41821"/>
    </physiologicalReaction>
</comment>
<dbReference type="SUPFAM" id="SSF52777">
    <property type="entry name" value="CoA-dependent acyltransferases"/>
    <property type="match status" value="2"/>
</dbReference>
<dbReference type="Gene3D" id="3.40.50.1820">
    <property type="entry name" value="alpha/beta hydrolase"/>
    <property type="match status" value="1"/>
</dbReference>
<dbReference type="Gene3D" id="3.10.129.110">
    <property type="entry name" value="Polyketide synthase dehydratase"/>
    <property type="match status" value="1"/>
</dbReference>
<dbReference type="InterPro" id="IPR001227">
    <property type="entry name" value="Ac_transferase_dom_sf"/>
</dbReference>
<dbReference type="InterPro" id="IPR050091">
    <property type="entry name" value="PKS_NRPS_Biosynth_Enz"/>
</dbReference>
<evidence type="ECO:0000256" key="14">
    <source>
        <dbReference type="ARBA" id="ARBA00023351"/>
    </source>
</evidence>
<evidence type="ECO:0000256" key="7">
    <source>
        <dbReference type="ARBA" id="ARBA00022737"/>
    </source>
</evidence>
<comment type="catalytic activity">
    <reaction evidence="38">
        <text>(2E)-octenoyl-[ACP] + NADPH + H(+) = octanoyl-[ACP] + NADP(+)</text>
        <dbReference type="Rhea" id="RHEA:41848"/>
        <dbReference type="Rhea" id="RHEA-COMP:9635"/>
        <dbReference type="Rhea" id="RHEA-COMP:9636"/>
        <dbReference type="ChEBI" id="CHEBI:15378"/>
        <dbReference type="ChEBI" id="CHEBI:57783"/>
        <dbReference type="ChEBI" id="CHEBI:58349"/>
        <dbReference type="ChEBI" id="CHEBI:78462"/>
        <dbReference type="ChEBI" id="CHEBI:78463"/>
    </reaction>
    <physiologicalReaction direction="left-to-right" evidence="38">
        <dbReference type="Rhea" id="RHEA:41849"/>
    </physiologicalReaction>
</comment>
<dbReference type="PROSITE" id="PS52004">
    <property type="entry name" value="KS3_2"/>
    <property type="match status" value="1"/>
</dbReference>
<protein>
    <submittedName>
        <fullName evidence="58">Amino acid adenylation domain-containing protein</fullName>
    </submittedName>
</protein>
<dbReference type="InterPro" id="IPR016035">
    <property type="entry name" value="Acyl_Trfase/lysoPLipase"/>
</dbReference>
<feature type="active site" description="Proton acceptor; for dehydratase activity" evidence="54">
    <location>
        <position position="27"/>
    </location>
</feature>
<evidence type="ECO:0000256" key="47">
    <source>
        <dbReference type="ARBA" id="ARBA00049171"/>
    </source>
</evidence>
<dbReference type="InterPro" id="IPR000873">
    <property type="entry name" value="AMP-dep_synth/lig_dom"/>
</dbReference>
<dbReference type="CDD" id="cd08956">
    <property type="entry name" value="KR_3_FAS_SDR_x"/>
    <property type="match status" value="1"/>
</dbReference>
<evidence type="ECO:0000259" key="55">
    <source>
        <dbReference type="PROSITE" id="PS50075"/>
    </source>
</evidence>
<feature type="region of interest" description="N-terminal hotdog fold" evidence="54">
    <location>
        <begin position="1"/>
        <end position="118"/>
    </location>
</feature>
<evidence type="ECO:0000256" key="24">
    <source>
        <dbReference type="ARBA" id="ARBA00047300"/>
    </source>
</evidence>
<feature type="domain" description="Ketosynthase family 3 (KS3)" evidence="56">
    <location>
        <begin position="2250"/>
        <end position="2669"/>
    </location>
</feature>
<dbReference type="SMART" id="SM00825">
    <property type="entry name" value="PKS_KS"/>
    <property type="match status" value="1"/>
</dbReference>
<evidence type="ECO:0000256" key="19">
    <source>
        <dbReference type="ARBA" id="ARBA00023399"/>
    </source>
</evidence>
<sequence>MATLPDNDGHLLSGRLSPRTHTWLADHAVFGGTLVPGTGLVDVALAAARAVGATRVRELTLAKPLVADTAVRLQVRVEGPDEHGHRALAVYSQVEDTPDPGAWQLNATGEVADAAPADDGVQAAPELNGWPVPDTDPVDLGGFYEGLDAQGFTYGPAFRALKELRTRGRVAYGRVVLPEAAGTTEGYGVHPALLDSALHVLAGITSADDRPQGDAVVLPFAWSDVELYATGSTELRVRIELLEPEDQAPVASVLVTDAEGAPVLRARALRMQRATAQQLRAAQDAGAEHLYRLDFQRMRLETDARPETGGEGLLVLGDGTVAQALGVTAAETLAEGAAPRRLVVDLTANRTGAPAADARGAALDALALVQRVLADEHLHGTEVVWVTRDAVAARPEDEAGGLADAAVWGLVRTARAEQPERLLRLVDVGTQPLDPAMLHAALAADGEPELVLRGDGGYVPRLVRAQGAGTTVAVPAGDAPWHLTVREKGRLDALTAVPVDRSAPLGAGEVRVRVRASGLNFRDVLNALDVVHAPELGLEFAGDVVEAGSDVTHLRVGDRVMGLSVATFGTEVRADARVVARVPEGLGYAQAATVPLAFLTAYYALTDLGGLRAGEKVLVHAAAGGVGMAAVQLARHLGAEVYGTASEGKWPALRALGLADDRIASSRDTGFAEKWRGQGIGIVLNALTGEFVDASLGLLGEGGRFLEMGKTDVRDADEVAAVHAGVRYQAFDLIESGPLRIREMFAILTELLAEGALAPLPYTAYDLRNAPDALRYMGQGRHTGKLVLTAPQPLDPEGTVLITGGTGELGRAVAERLVREHGVRHLVLTGRRGPDAPGADAVAAALEEAGAADVRIVACDVAVRDQVAAVLADVPGDRPWTAVLHLAGVIDDGMVAGQSAERLAAVFGPKVDGAVHLHELTAGLDLAAFVLFSSAAGTLGSPGQSNYAAANAFLDALAAHRRHRGLPAVSLSWGLWAQHGTGMTAHLGEAELARMRRQGAHPLTLAEGLDLLDAALRRPEPHLVPVKFDLAALGRGAGVPALLRALVRPRAGLRQAAQSAGGGTSLRDRLAATAEAERGQVLTEAVRREVAVVMGVSGADGVGADQELKELGIDSLMAVELRKRLSDMAGAALPSDLAFSHPTPRAIALFLLTEAFADLGAPAGTSASRAAGPELPALARAEGATTYPATHGQRRLWFMEHLHPGSAQYNCVLRQHTARPLDPDVLARAVAWVVDRHESLRTTLRAEGGDVVQVVHPSLTVPLVHEDLSHADEEAVAARLREEELTPFTVDGGTLLRGLVLTLPGGGQLLCFVLHHAITDGWSSGIFLHDLYEAYHALRDGRDPQRPPVEHQVGDYALWEDRWVREGRFAPALDFFGRELAGVPRLEFPPGPPGASDSGADGDAVYFTVPAGLRDAVESLATDANVTPYTVLVTAYAVLLERYCGQDDFAVGTVWGNRQVPGTANLAGFLANTLPLRCDLSGDPTFTGLLAAMRSRVLGALEHQSVPLTEIVRTAAGERTGEENPFFRAAFNYISASAPALGEGEDAWTRPATGSALGNVRGAAKFELGLTLVSDETGLRGELEFQSHVLDRAAAQRMAENFTALLDSVVRDPSTPLGRLEALGQSELSLLRERAGTVTPELTDARTALGRILDQARSTPDAVALVHGEHRLTYRELVSRAGSVAQRLRAHEVGADVLVGVHAPRSAAFVVLALGVWLAGGAYVPIDPAYPASRIEHVVRDSGMRVVLTTPGHPLAVDAGGLEVLSLDAVASPGADAEVPDALPALSDLAYAIYTSGSTGTPKGVLLEHAQFANFCTAMDDRVGGGPGHTWLAVTSPSFDISTVELLWTLTRGYCVIVADGTVADWGRYRDAAPTHLQCTPSLARMLLADRDGRALLGGLDRLLVGGEALDRALAKKLLRHCTGRITNMYGPTETTVWSSAWTLEPGEVSLGEPLHGNRLYILDAHGQPVPQGAHGELWIGGHGVARGYHHRPELTGERFATDPHSPVPGARMYRTGDIVRHRPDGTLEFCGRTDAQIKLRGHRIELGEIESVAGDHPAVLECAAIVREDTPGDPALFLYWTPAAGTDDDTDLRAHLAERLPAYMVPARLVRMAELPHTPNEKTDRNALKALPLPAFDSVAEAAGDGSAEAAHATDPAQSVEDVVARAWQAVLGLPGVDRDTGFFELGGTSMSALSAHQAICAELGREFPLATVFRHPTVRRLAAHLSGTGTSTGPAARAARHASGDPAEDAIAVVGLACRLPGAPDIDSFWQALREGRELISRFTEAELREAGVPEALLTHPSYVRAKGYVEDVDQFDAGFFGYSRTEAEAMDPQHRLFLECAWEGLENAGILPQEFDGPIAVFGGSGSGGYQQREINDLSSFFRNMVGTKGDFLAPRVAHKLNLRGPALNVQTACSTGLVATHLARESLLRGESDIALVGASSVSVPLKNGYPYQEGMVVSPDGSCRAFDADGAGTVFGDGVGVVVLRRLSDALAAGDTVYAVVRGSAINNDGSDKVGFTAPSVAGQAQVIATAQSTAGISADSVGFIEAHGTGTALGDPIEVQALQEVFRSGERDEPCALGSVKTNIGHTDATAGVAGLIKTVLTLHHRELVPTLHFKRPNPDMDLDPDLFYVNTETRDWVGDGPLRAGVSAFGIGGTNAHVVLEEAPAPIVDESAADGTDGALPVVLSARDTNALRAQAARWADWLATHPEVPLRRVAVSAATRREHFTARASVTAATAAEAGAALAALAERRSHPALDEGTAADRRVVFVFPGQDTEWAGMGRELLEQSEVFARAVAECDAAFAPFTGRSMTELLREGDGTQWSDLGIIQPLRFTMYVALAAVWRSLGVEPAAVVGHSQGEAAAAVVAGALTLEEGARVIAARSAAMQRQSGSGRMAVVELPPAEAQTWVAQYEGTVSIAAVNTPRSVTVSGDADAVDDLLFRLDDEDIACGPLEARMAAHSHHVDPVLPVLAAELAELRPRAGEIPIYSTVTGDRVRGEELDAAYWCRNLRETARLDLAHQQLLSAGFDVFVEVSPHPVLLMPLTDGALYAGYDQTVTVPTLQRDQGNLAQVLRGVGRLHVHGAEVDWARALGDAPAVPLPTYAFQRERYWAEPETTPERTVPAATDAFWQAVDDGGADRVAKMLGAPEELRAGIAQLLPLLSAWQDEQKGRSAIASWLYDEVWRPAEPAASRPVDGDWALVTCPGQAVDAGYGEQIERELRLAGATVHRIDGAADRAGLARALQALPSGLLGVVTLAGLDDTADAQGVTEGLRGVLALVQAVGDTGRPVPVWALTSGSVSVDGVEPLPNPLGSLVRGVGRVVSLEQPQRWGGVIDVPPLAHEEWAAQFVRSLGAGDHEDEVALRPGGRFVRRMVRTVPQPGEAGWSTSGTALITGGTGGLGRHLARWLAGRGATRIVLASRRVRETDAIAALRADLAAKGAEVVLVPCDVSDRTQVEKLIASADTAGAPLRTVAHLAGVSAAKPLDSISDEEIGVELAAKAHGARHVHEVLGDRRLDAFVLYGSGAGLWGSGHQAVYAAANTALDALARERRLAGLPATMLHWGRWAVDGILSAEEEERVRARGLMAMEPGRALHALGLALDAGLPALGVADIDWARFAPAYSAARPRPLIGDIDDVRTALAATDAPLDPRAGDGLRAELTGMDRQERLWTLTQLVRTEVAQALSMEAHTLDVEQPLLQLGFDSLMAVTVRGALARLTGLALTTNVFVRHSTCAALGRHLLGELLGGEQGPQAVADSPWLRVLKPATRPRARIVCMPGMGGTAGGYIPLIRALPEGVELVGVQLPGREARTDEPPVTDMMKMADEVAAALADRCDVPLVLFGHSQGAWLAWEVAHRLGLRPDEPQLSLVVACAQTPYAEVSEFVRRAGVTAGRDGASPAAIAEALDGLLPRQILDNEELLVEYAERLQADTELGASHQRALADLRRETLKVPVFAVAATDDPVAAPQAMEAWRELSLGAFSLRTIAGSHAAPLENAEAMVAELLAAVPADGV</sequence>
<comment type="catalytic activity">
    <reaction evidence="52">
        <text>(2E)-decenoyl-[ACP] + NADPH + H(+) = decanoyl-[ACP] + NADP(+)</text>
        <dbReference type="Rhea" id="RHEA:41864"/>
        <dbReference type="Rhea" id="RHEA-COMP:9639"/>
        <dbReference type="Rhea" id="RHEA-COMP:9640"/>
        <dbReference type="ChEBI" id="CHEBI:15378"/>
        <dbReference type="ChEBI" id="CHEBI:57783"/>
        <dbReference type="ChEBI" id="CHEBI:58349"/>
        <dbReference type="ChEBI" id="CHEBI:78467"/>
        <dbReference type="ChEBI" id="CHEBI:78468"/>
    </reaction>
    <physiologicalReaction direction="left-to-right" evidence="52">
        <dbReference type="Rhea" id="RHEA:41865"/>
    </physiologicalReaction>
</comment>
<comment type="catalytic activity">
    <reaction evidence="53">
        <text>octanoyl-[ACP] + malonyl-[ACP] + H(+) = 3-oxodecanoyl-[ACP] + holo-[ACP] + CO2</text>
        <dbReference type="Rhea" id="RHEA:41852"/>
        <dbReference type="Rhea" id="RHEA-COMP:9623"/>
        <dbReference type="Rhea" id="RHEA-COMP:9636"/>
        <dbReference type="Rhea" id="RHEA-COMP:9637"/>
        <dbReference type="Rhea" id="RHEA-COMP:9685"/>
        <dbReference type="ChEBI" id="CHEBI:15378"/>
        <dbReference type="ChEBI" id="CHEBI:16526"/>
        <dbReference type="ChEBI" id="CHEBI:64479"/>
        <dbReference type="ChEBI" id="CHEBI:78449"/>
        <dbReference type="ChEBI" id="CHEBI:78463"/>
        <dbReference type="ChEBI" id="CHEBI:78464"/>
    </reaction>
    <physiologicalReaction direction="left-to-right" evidence="53">
        <dbReference type="Rhea" id="RHEA:41853"/>
    </physiologicalReaction>
</comment>
<evidence type="ECO:0000256" key="26">
    <source>
        <dbReference type="ARBA" id="ARBA00047400"/>
    </source>
</evidence>
<dbReference type="InterPro" id="IPR049551">
    <property type="entry name" value="PKS_DH_C"/>
</dbReference>
<dbReference type="Pfam" id="PF18369">
    <property type="entry name" value="PKS_DE"/>
    <property type="match status" value="1"/>
</dbReference>
<comment type="function">
    <text evidence="22">Fatty acid synthetase is a multifunctional enzyme that catalyzes the de novo biosynthesis of long-chain saturated fatty acids starting from acetyl-CoA and malonyl-CoA in the presence of NADPH. This multifunctional protein contains 7 catalytic activities and a site for the binding of the prosthetic group 4'-phosphopantetheine of the acyl carrier protein ([ACP]) domain.</text>
</comment>
<evidence type="ECO:0000256" key="53">
    <source>
        <dbReference type="ARBA" id="ARBA00049533"/>
    </source>
</evidence>
<feature type="domain" description="Carrier" evidence="55">
    <location>
        <begin position="2156"/>
        <end position="2231"/>
    </location>
</feature>
<dbReference type="Gene3D" id="1.10.1200.10">
    <property type="entry name" value="ACP-like"/>
    <property type="match status" value="3"/>
</dbReference>
<dbReference type="Pfam" id="PF21089">
    <property type="entry name" value="PKS_DH_N"/>
    <property type="match status" value="1"/>
</dbReference>
<comment type="catalytic activity">
    <reaction evidence="26">
        <text>a (3R)-hydroxyacyl-[ACP] + NADP(+) = a 3-oxoacyl-[ACP] + NADPH + H(+)</text>
        <dbReference type="Rhea" id="RHEA:17397"/>
        <dbReference type="Rhea" id="RHEA-COMP:9916"/>
        <dbReference type="Rhea" id="RHEA-COMP:9945"/>
        <dbReference type="ChEBI" id="CHEBI:15378"/>
        <dbReference type="ChEBI" id="CHEBI:57783"/>
        <dbReference type="ChEBI" id="CHEBI:58349"/>
        <dbReference type="ChEBI" id="CHEBI:78776"/>
        <dbReference type="ChEBI" id="CHEBI:78827"/>
        <dbReference type="EC" id="1.1.1.100"/>
    </reaction>
    <physiologicalReaction direction="right-to-left" evidence="26">
        <dbReference type="Rhea" id="RHEA:17399"/>
    </physiologicalReaction>
</comment>
<evidence type="ECO:0000256" key="20">
    <source>
        <dbReference type="ARBA" id="ARBA00023401"/>
    </source>
</evidence>
<comment type="catalytic activity">
    <reaction evidence="33">
        <text>3-oxobutanoyl-[ACP] + NADPH + H(+) = (3R)-hydroxybutanoyl-[ACP] + NADP(+)</text>
        <dbReference type="Rhea" id="RHEA:41804"/>
        <dbReference type="Rhea" id="RHEA-COMP:9625"/>
        <dbReference type="Rhea" id="RHEA-COMP:9626"/>
        <dbReference type="ChEBI" id="CHEBI:15378"/>
        <dbReference type="ChEBI" id="CHEBI:57783"/>
        <dbReference type="ChEBI" id="CHEBI:58349"/>
        <dbReference type="ChEBI" id="CHEBI:78450"/>
        <dbReference type="ChEBI" id="CHEBI:78451"/>
    </reaction>
    <physiologicalReaction direction="left-to-right" evidence="33">
        <dbReference type="Rhea" id="RHEA:41805"/>
    </physiologicalReaction>
</comment>
<keyword evidence="8" id="KW-0702">S-nitrosylation</keyword>
<evidence type="ECO:0000256" key="33">
    <source>
        <dbReference type="ARBA" id="ARBA00047953"/>
    </source>
</evidence>
<comment type="catalytic activity">
    <reaction evidence="41">
        <text>a 2,3-saturated acyl-[ACP] + NADP(+) = a (2E)-enoyl-[ACP] + NADPH + H(+)</text>
        <dbReference type="Rhea" id="RHEA:22564"/>
        <dbReference type="Rhea" id="RHEA-COMP:9925"/>
        <dbReference type="Rhea" id="RHEA-COMP:9926"/>
        <dbReference type="ChEBI" id="CHEBI:15378"/>
        <dbReference type="ChEBI" id="CHEBI:57783"/>
        <dbReference type="ChEBI" id="CHEBI:58349"/>
        <dbReference type="ChEBI" id="CHEBI:78784"/>
        <dbReference type="ChEBI" id="CHEBI:78785"/>
        <dbReference type="EC" id="1.3.1.39"/>
    </reaction>
    <physiologicalReaction direction="right-to-left" evidence="41">
        <dbReference type="Rhea" id="RHEA:22566"/>
    </physiologicalReaction>
</comment>
<keyword evidence="5" id="KW-0597">Phosphoprotein</keyword>
<dbReference type="InterPro" id="IPR011032">
    <property type="entry name" value="GroES-like_sf"/>
</dbReference>
<evidence type="ECO:0000256" key="17">
    <source>
        <dbReference type="ARBA" id="ARBA00023394"/>
    </source>
</evidence>
<comment type="catalytic activity">
    <reaction evidence="46">
        <text>decanoyl-[ACP] + malonyl-[ACP] + H(+) = 3-oxododecanoyl-[ACP] + holo-[ACP] + CO2</text>
        <dbReference type="Rhea" id="RHEA:41868"/>
        <dbReference type="Rhea" id="RHEA-COMP:9623"/>
        <dbReference type="Rhea" id="RHEA-COMP:9640"/>
        <dbReference type="Rhea" id="RHEA-COMP:9641"/>
        <dbReference type="Rhea" id="RHEA-COMP:9685"/>
        <dbReference type="ChEBI" id="CHEBI:15378"/>
        <dbReference type="ChEBI" id="CHEBI:16526"/>
        <dbReference type="ChEBI" id="CHEBI:64479"/>
        <dbReference type="ChEBI" id="CHEBI:78449"/>
        <dbReference type="ChEBI" id="CHEBI:78468"/>
        <dbReference type="ChEBI" id="CHEBI:78469"/>
    </reaction>
    <physiologicalReaction direction="left-to-right" evidence="46">
        <dbReference type="Rhea" id="RHEA:41869"/>
    </physiologicalReaction>
</comment>
<dbReference type="InterPro" id="IPR014031">
    <property type="entry name" value="Ketoacyl_synth_C"/>
</dbReference>
<dbReference type="SUPFAM" id="SSF56801">
    <property type="entry name" value="Acetyl-CoA synthetase-like"/>
    <property type="match status" value="1"/>
</dbReference>
<dbReference type="InterPro" id="IPR006162">
    <property type="entry name" value="Ppantetheine_attach_site"/>
</dbReference>
<dbReference type="Pfam" id="PF00501">
    <property type="entry name" value="AMP-binding"/>
    <property type="match status" value="1"/>
</dbReference>
<gene>
    <name evidence="58" type="ORF">PV662_45100</name>
</gene>
<comment type="catalytic activity">
    <reaction evidence="17">
        <text>a (3R)-hydroxyacyl-[ACP] = a (2E)-enoyl-[ACP] + H2O</text>
        <dbReference type="Rhea" id="RHEA:13097"/>
        <dbReference type="Rhea" id="RHEA-COMP:9925"/>
        <dbReference type="Rhea" id="RHEA-COMP:9945"/>
        <dbReference type="ChEBI" id="CHEBI:15377"/>
        <dbReference type="ChEBI" id="CHEBI:78784"/>
        <dbReference type="ChEBI" id="CHEBI:78827"/>
        <dbReference type="EC" id="4.2.1.59"/>
    </reaction>
    <physiologicalReaction direction="left-to-right" evidence="17">
        <dbReference type="Rhea" id="RHEA:13098"/>
    </physiologicalReaction>
</comment>
<dbReference type="InterPro" id="IPR020807">
    <property type="entry name" value="PKS_DH"/>
</dbReference>
<feature type="domain" description="Carrier" evidence="55">
    <location>
        <begin position="1080"/>
        <end position="1155"/>
    </location>
</feature>
<evidence type="ECO:0000256" key="29">
    <source>
        <dbReference type="ARBA" id="ARBA00047500"/>
    </source>
</evidence>
<evidence type="ECO:0000256" key="15">
    <source>
        <dbReference type="ARBA" id="ARBA00023373"/>
    </source>
</evidence>
<comment type="catalytic activity">
    <reaction evidence="48">
        <text>3-oxododecanoyl-[ACP] + NADPH + H(+) = (3R)-hydroxydodecanoyl-[ACP] + NADP(+)</text>
        <dbReference type="Rhea" id="RHEA:41872"/>
        <dbReference type="Rhea" id="RHEA-COMP:9641"/>
        <dbReference type="Rhea" id="RHEA-COMP:9642"/>
        <dbReference type="ChEBI" id="CHEBI:15378"/>
        <dbReference type="ChEBI" id="CHEBI:57783"/>
        <dbReference type="ChEBI" id="CHEBI:58349"/>
        <dbReference type="ChEBI" id="CHEBI:78469"/>
        <dbReference type="ChEBI" id="CHEBI:78470"/>
    </reaction>
    <physiologicalReaction direction="left-to-right" evidence="48">
        <dbReference type="Rhea" id="RHEA:41873"/>
    </physiologicalReaction>
</comment>
<dbReference type="EMBL" id="JARAYU010000033">
    <property type="protein sequence ID" value="MDX3706736.1"/>
    <property type="molecule type" value="Genomic_DNA"/>
</dbReference>
<comment type="catalytic activity">
    <reaction evidence="35">
        <text>hexadecanoyl-[ACP] + malonyl-[ACP] + H(+) = 3-oxooctadecanoyl-[ACP] + holo-[ACP] + CO2</text>
        <dbReference type="Rhea" id="RHEA:41916"/>
        <dbReference type="Rhea" id="RHEA-COMP:9623"/>
        <dbReference type="Rhea" id="RHEA-COMP:9652"/>
        <dbReference type="Rhea" id="RHEA-COMP:9653"/>
        <dbReference type="Rhea" id="RHEA-COMP:9685"/>
        <dbReference type="ChEBI" id="CHEBI:15378"/>
        <dbReference type="ChEBI" id="CHEBI:16526"/>
        <dbReference type="ChEBI" id="CHEBI:64479"/>
        <dbReference type="ChEBI" id="CHEBI:78449"/>
        <dbReference type="ChEBI" id="CHEBI:78483"/>
        <dbReference type="ChEBI" id="CHEBI:78487"/>
    </reaction>
    <physiologicalReaction direction="left-to-right" evidence="35">
        <dbReference type="Rhea" id="RHEA:41917"/>
    </physiologicalReaction>
</comment>
<evidence type="ECO:0000256" key="42">
    <source>
        <dbReference type="ARBA" id="ARBA00048691"/>
    </source>
</evidence>
<comment type="caution">
    <text evidence="58">The sequence shown here is derived from an EMBL/GenBank/DDBJ whole genome shotgun (WGS) entry which is preliminary data.</text>
</comment>
<keyword evidence="59" id="KW-1185">Reference proteome</keyword>
<dbReference type="Gene3D" id="3.30.70.3290">
    <property type="match status" value="1"/>
</dbReference>
<evidence type="ECO:0000256" key="32">
    <source>
        <dbReference type="ARBA" id="ARBA00047897"/>
    </source>
</evidence>
<keyword evidence="11" id="KW-0456">Lyase</keyword>
<dbReference type="InterPro" id="IPR045851">
    <property type="entry name" value="AMP-bd_C_sf"/>
</dbReference>
<comment type="catalytic activity">
    <reaction evidence="16">
        <text>(3R)-hydroxydecanoyl-[ACP] = (2E)-decenoyl-[ACP] + H2O</text>
        <dbReference type="Rhea" id="RHEA:41860"/>
        <dbReference type="Rhea" id="RHEA-COMP:9638"/>
        <dbReference type="Rhea" id="RHEA-COMP:9639"/>
        <dbReference type="ChEBI" id="CHEBI:15377"/>
        <dbReference type="ChEBI" id="CHEBI:78466"/>
        <dbReference type="ChEBI" id="CHEBI:78467"/>
    </reaction>
    <physiologicalReaction direction="left-to-right" evidence="16">
        <dbReference type="Rhea" id="RHEA:41861"/>
    </physiologicalReaction>
</comment>
<keyword evidence="6" id="KW-0808">Transferase</keyword>
<evidence type="ECO:0000256" key="41">
    <source>
        <dbReference type="ARBA" id="ARBA00048650"/>
    </source>
</evidence>
<evidence type="ECO:0000256" key="8">
    <source>
        <dbReference type="ARBA" id="ARBA00022799"/>
    </source>
</evidence>
<feature type="active site" description="Proton donor; for dehydratase activity" evidence="54">
    <location>
        <position position="195"/>
    </location>
</feature>
<dbReference type="InterPro" id="IPR020841">
    <property type="entry name" value="PKS_Beta-ketoAc_synthase_dom"/>
</dbReference>
<dbReference type="Gene3D" id="3.40.50.11460">
    <property type="match status" value="1"/>
</dbReference>
<dbReference type="SUPFAM" id="SSF47336">
    <property type="entry name" value="ACP-like"/>
    <property type="match status" value="2"/>
</dbReference>
<evidence type="ECO:0000256" key="31">
    <source>
        <dbReference type="ARBA" id="ARBA00047810"/>
    </source>
</evidence>
<dbReference type="Pfam" id="PF13602">
    <property type="entry name" value="ADH_zinc_N_2"/>
    <property type="match status" value="1"/>
</dbReference>
<dbReference type="Gene3D" id="3.40.47.10">
    <property type="match status" value="1"/>
</dbReference>
<dbReference type="InterPro" id="IPR036736">
    <property type="entry name" value="ACP-like_sf"/>
</dbReference>
<dbReference type="SMART" id="SM00826">
    <property type="entry name" value="PKS_DH"/>
    <property type="match status" value="1"/>
</dbReference>
<comment type="catalytic activity">
    <reaction evidence="27">
        <text>3-oxodecanoyl-[ACP] + NADPH + H(+) = (3R)-hydroxydecanoyl-[ACP] + NADP(+)</text>
        <dbReference type="Rhea" id="RHEA:41856"/>
        <dbReference type="Rhea" id="RHEA-COMP:9637"/>
        <dbReference type="Rhea" id="RHEA-COMP:9638"/>
        <dbReference type="ChEBI" id="CHEBI:15378"/>
        <dbReference type="ChEBI" id="CHEBI:57783"/>
        <dbReference type="ChEBI" id="CHEBI:58349"/>
        <dbReference type="ChEBI" id="CHEBI:78464"/>
        <dbReference type="ChEBI" id="CHEBI:78466"/>
    </reaction>
    <physiologicalReaction direction="left-to-right" evidence="27">
        <dbReference type="Rhea" id="RHEA:41857"/>
    </physiologicalReaction>
</comment>
<accession>A0ABU4NVD4</accession>
<dbReference type="SUPFAM" id="SSF51735">
    <property type="entry name" value="NAD(P)-binding Rossmann-fold domains"/>
    <property type="match status" value="5"/>
</dbReference>
<evidence type="ECO:0000256" key="52">
    <source>
        <dbReference type="ARBA" id="ARBA00049521"/>
    </source>
</evidence>
<reference evidence="58 59" key="1">
    <citation type="journal article" date="2023" name="Microb. Genom.">
        <title>Mesoterricola silvestris gen. nov., sp. nov., Mesoterricola sediminis sp. nov., Geothrix oryzae sp. nov., Geothrix edaphica sp. nov., Geothrix rubra sp. nov., and Geothrix limicola sp. nov., six novel members of Acidobacteriota isolated from soils.</title>
        <authorList>
            <person name="Weisberg A.J."/>
            <person name="Pearce E."/>
            <person name="Kramer C.G."/>
            <person name="Chang J.H."/>
            <person name="Clarke C.R."/>
        </authorList>
    </citation>
    <scope>NUCLEOTIDE SEQUENCE [LARGE SCALE GENOMIC DNA]</scope>
    <source>
        <strain evidence="58 59">ID09-01A</strain>
    </source>
</reference>
<evidence type="ECO:0000256" key="40">
    <source>
        <dbReference type="ARBA" id="ARBA00048571"/>
    </source>
</evidence>
<comment type="catalytic activity">
    <reaction evidence="25">
        <text>hexanoyl-[ACP] + malonyl-[ACP] + H(+) = 3-oxooctanoyl-[ACP] + holo-[ACP] + CO2</text>
        <dbReference type="Rhea" id="RHEA:41836"/>
        <dbReference type="Rhea" id="RHEA-COMP:9623"/>
        <dbReference type="Rhea" id="RHEA-COMP:9632"/>
        <dbReference type="Rhea" id="RHEA-COMP:9633"/>
        <dbReference type="Rhea" id="RHEA-COMP:9685"/>
        <dbReference type="ChEBI" id="CHEBI:15378"/>
        <dbReference type="ChEBI" id="CHEBI:16526"/>
        <dbReference type="ChEBI" id="CHEBI:64479"/>
        <dbReference type="ChEBI" id="CHEBI:78449"/>
        <dbReference type="ChEBI" id="CHEBI:78459"/>
        <dbReference type="ChEBI" id="CHEBI:78460"/>
    </reaction>
    <physiologicalReaction direction="left-to-right" evidence="25">
        <dbReference type="Rhea" id="RHEA:41837"/>
    </physiologicalReaction>
</comment>
<dbReference type="InterPro" id="IPR001242">
    <property type="entry name" value="Condensation_dom"/>
</dbReference>
<dbReference type="InterPro" id="IPR041618">
    <property type="entry name" value="PKS_DE"/>
</dbReference>
<evidence type="ECO:0000259" key="56">
    <source>
        <dbReference type="PROSITE" id="PS52004"/>
    </source>
</evidence>
<comment type="catalytic activity">
    <reaction evidence="14">
        <text>(3R)-hydroxydodecanoyl-[ACP] = (2E)-dodecenoyl-[ACP] + H2O</text>
        <dbReference type="Rhea" id="RHEA:41876"/>
        <dbReference type="Rhea" id="RHEA-COMP:9642"/>
        <dbReference type="Rhea" id="RHEA-COMP:9643"/>
        <dbReference type="ChEBI" id="CHEBI:15377"/>
        <dbReference type="ChEBI" id="CHEBI:78470"/>
        <dbReference type="ChEBI" id="CHEBI:78472"/>
    </reaction>
    <physiologicalReaction direction="left-to-right" evidence="14">
        <dbReference type="Rhea" id="RHEA:41877"/>
    </physiologicalReaction>
</comment>
<comment type="catalytic activity">
    <reaction evidence="34">
        <text>acetyl-[ACP] + malonyl-[ACP] + H(+) = 3-oxobutanoyl-[ACP] + holo-[ACP] + CO2</text>
        <dbReference type="Rhea" id="RHEA:41800"/>
        <dbReference type="Rhea" id="RHEA-COMP:9621"/>
        <dbReference type="Rhea" id="RHEA-COMP:9623"/>
        <dbReference type="Rhea" id="RHEA-COMP:9625"/>
        <dbReference type="Rhea" id="RHEA-COMP:9685"/>
        <dbReference type="ChEBI" id="CHEBI:15378"/>
        <dbReference type="ChEBI" id="CHEBI:16526"/>
        <dbReference type="ChEBI" id="CHEBI:64479"/>
        <dbReference type="ChEBI" id="CHEBI:78446"/>
        <dbReference type="ChEBI" id="CHEBI:78449"/>
        <dbReference type="ChEBI" id="CHEBI:78450"/>
    </reaction>
    <physiologicalReaction direction="left-to-right" evidence="34">
        <dbReference type="Rhea" id="RHEA:41801"/>
    </physiologicalReaction>
</comment>
<evidence type="ECO:0000256" key="21">
    <source>
        <dbReference type="ARBA" id="ARBA00023402"/>
    </source>
</evidence>
<comment type="catalytic activity">
    <reaction evidence="37">
        <text>tetradecanoyl-[ACP] + H2O = tetradecanoate + holo-[ACP] + H(+)</text>
        <dbReference type="Rhea" id="RHEA:30123"/>
        <dbReference type="Rhea" id="RHEA-COMP:9648"/>
        <dbReference type="Rhea" id="RHEA-COMP:9685"/>
        <dbReference type="ChEBI" id="CHEBI:15377"/>
        <dbReference type="ChEBI" id="CHEBI:15378"/>
        <dbReference type="ChEBI" id="CHEBI:30807"/>
        <dbReference type="ChEBI" id="CHEBI:64479"/>
        <dbReference type="ChEBI" id="CHEBI:78477"/>
        <dbReference type="EC" id="3.1.2.14"/>
    </reaction>
    <physiologicalReaction direction="left-to-right" evidence="37">
        <dbReference type="Rhea" id="RHEA:30124"/>
    </physiologicalReaction>
</comment>
<evidence type="ECO:0000256" key="49">
    <source>
        <dbReference type="ARBA" id="ARBA00049414"/>
    </source>
</evidence>
<organism evidence="58 59">
    <name type="scientific">Streptomyces europaeiscabiei</name>
    <dbReference type="NCBI Taxonomy" id="146819"/>
    <lineage>
        <taxon>Bacteria</taxon>
        <taxon>Bacillati</taxon>
        <taxon>Actinomycetota</taxon>
        <taxon>Actinomycetes</taxon>
        <taxon>Kitasatosporales</taxon>
        <taxon>Streptomycetaceae</taxon>
        <taxon>Streptomyces</taxon>
    </lineage>
</organism>
<dbReference type="SMART" id="SM00824">
    <property type="entry name" value="PKS_TE"/>
    <property type="match status" value="1"/>
</dbReference>
<evidence type="ECO:0000256" key="35">
    <source>
        <dbReference type="ARBA" id="ARBA00048051"/>
    </source>
</evidence>
<comment type="catalytic activity">
    <reaction evidence="21">
        <text>(3R)-hydroxybutanoyl-[ACP] = (2E)-butenoyl-[ACP] + H2O</text>
        <dbReference type="Rhea" id="RHEA:41808"/>
        <dbReference type="Rhea" id="RHEA-COMP:9626"/>
        <dbReference type="Rhea" id="RHEA-COMP:9627"/>
        <dbReference type="ChEBI" id="CHEBI:15377"/>
        <dbReference type="ChEBI" id="CHEBI:78451"/>
        <dbReference type="ChEBI" id="CHEBI:78453"/>
    </reaction>
    <physiologicalReaction direction="left-to-right" evidence="21">
        <dbReference type="Rhea" id="RHEA:41809"/>
    </physiologicalReaction>
</comment>
<dbReference type="PROSITE" id="PS52019">
    <property type="entry name" value="PKS_MFAS_DH"/>
    <property type="match status" value="1"/>
</dbReference>
<dbReference type="Gene3D" id="3.40.366.10">
    <property type="entry name" value="Malonyl-Coenzyme A Acyl Carrier Protein, domain 2"/>
    <property type="match status" value="1"/>
</dbReference>
<keyword evidence="9" id="KW-0663">Pyridoxal phosphate</keyword>
<evidence type="ECO:0000256" key="44">
    <source>
        <dbReference type="ARBA" id="ARBA00048935"/>
    </source>
</evidence>
<evidence type="ECO:0000256" key="6">
    <source>
        <dbReference type="ARBA" id="ARBA00022679"/>
    </source>
</evidence>
<dbReference type="CDD" id="cd08952">
    <property type="entry name" value="KR_1_SDR_x"/>
    <property type="match status" value="1"/>
</dbReference>
<dbReference type="InterPro" id="IPR013154">
    <property type="entry name" value="ADH-like_N"/>
</dbReference>
<evidence type="ECO:0000256" key="50">
    <source>
        <dbReference type="ARBA" id="ARBA00049422"/>
    </source>
</evidence>
<evidence type="ECO:0000256" key="5">
    <source>
        <dbReference type="ARBA" id="ARBA00022553"/>
    </source>
</evidence>
<comment type="catalytic activity">
    <reaction evidence="42">
        <text>holo-[ACP] + acetyl-CoA = acetyl-[ACP] + CoA</text>
        <dbReference type="Rhea" id="RHEA:41788"/>
        <dbReference type="Rhea" id="RHEA-COMP:9621"/>
        <dbReference type="Rhea" id="RHEA-COMP:9685"/>
        <dbReference type="ChEBI" id="CHEBI:57287"/>
        <dbReference type="ChEBI" id="CHEBI:57288"/>
        <dbReference type="ChEBI" id="CHEBI:64479"/>
        <dbReference type="ChEBI" id="CHEBI:78446"/>
        <dbReference type="EC" id="2.3.1.38"/>
    </reaction>
    <physiologicalReaction direction="left-to-right" evidence="42">
        <dbReference type="Rhea" id="RHEA:41789"/>
    </physiologicalReaction>
</comment>
<comment type="catalytic activity">
    <reaction evidence="32">
        <text>(2E)-hexenoyl-[ACP] + NADPH + H(+) = hexanoyl-[ACP] + NADP(+)</text>
        <dbReference type="Rhea" id="RHEA:41832"/>
        <dbReference type="Rhea" id="RHEA-COMP:9631"/>
        <dbReference type="Rhea" id="RHEA-COMP:9632"/>
        <dbReference type="ChEBI" id="CHEBI:15378"/>
        <dbReference type="ChEBI" id="CHEBI:57783"/>
        <dbReference type="ChEBI" id="CHEBI:58349"/>
        <dbReference type="ChEBI" id="CHEBI:78458"/>
        <dbReference type="ChEBI" id="CHEBI:78459"/>
    </reaction>
    <physiologicalReaction direction="left-to-right" evidence="32">
        <dbReference type="Rhea" id="RHEA:41833"/>
    </physiologicalReaction>
</comment>
<keyword evidence="12" id="KW-0511">Multifunctional enzyme</keyword>
<dbReference type="InterPro" id="IPR042104">
    <property type="entry name" value="PKS_dehydratase_sf"/>
</dbReference>
<dbReference type="InterPro" id="IPR020802">
    <property type="entry name" value="TesA-like"/>
</dbReference>
<dbReference type="InterPro" id="IPR014030">
    <property type="entry name" value="Ketoacyl_synth_N"/>
</dbReference>
<dbReference type="InterPro" id="IPR002364">
    <property type="entry name" value="Quin_OxRdtase/zeta-crystal_CS"/>
</dbReference>
<evidence type="ECO:0000256" key="16">
    <source>
        <dbReference type="ARBA" id="ARBA00023388"/>
    </source>
</evidence>
<comment type="catalytic activity">
    <reaction evidence="50">
        <text>3-oxooctanoyl-[ACP] + NADPH + H(+) = (3R)-hydroxyoctanoyl-[ACP] + NADP(+)</text>
        <dbReference type="Rhea" id="RHEA:41840"/>
        <dbReference type="Rhea" id="RHEA-COMP:9633"/>
        <dbReference type="Rhea" id="RHEA-COMP:9634"/>
        <dbReference type="ChEBI" id="CHEBI:15378"/>
        <dbReference type="ChEBI" id="CHEBI:57783"/>
        <dbReference type="ChEBI" id="CHEBI:58349"/>
        <dbReference type="ChEBI" id="CHEBI:78460"/>
        <dbReference type="ChEBI" id="CHEBI:78461"/>
    </reaction>
    <physiologicalReaction direction="left-to-right" evidence="50">
        <dbReference type="Rhea" id="RHEA:41841"/>
    </physiologicalReaction>
</comment>
<dbReference type="Pfam" id="PF08240">
    <property type="entry name" value="ADH_N"/>
    <property type="match status" value="1"/>
</dbReference>
<evidence type="ECO:0000256" key="51">
    <source>
        <dbReference type="ARBA" id="ARBA00049449"/>
    </source>
</evidence>
<comment type="catalytic activity">
    <reaction evidence="30">
        <text>dodecanoyl-[ACP] + malonyl-[ACP] + H(+) = 3-oxotetradecanoyl-[ACP] + holo-[ACP] + CO2</text>
        <dbReference type="Rhea" id="RHEA:41884"/>
        <dbReference type="Rhea" id="RHEA-COMP:9623"/>
        <dbReference type="Rhea" id="RHEA-COMP:9644"/>
        <dbReference type="Rhea" id="RHEA-COMP:9645"/>
        <dbReference type="Rhea" id="RHEA-COMP:9685"/>
        <dbReference type="ChEBI" id="CHEBI:15378"/>
        <dbReference type="ChEBI" id="CHEBI:16526"/>
        <dbReference type="ChEBI" id="CHEBI:64479"/>
        <dbReference type="ChEBI" id="CHEBI:65264"/>
        <dbReference type="ChEBI" id="CHEBI:78449"/>
        <dbReference type="ChEBI" id="CHEBI:78473"/>
    </reaction>
    <physiologicalReaction direction="left-to-right" evidence="30">
        <dbReference type="Rhea" id="RHEA:41885"/>
    </physiologicalReaction>
</comment>
<evidence type="ECO:0000256" key="10">
    <source>
        <dbReference type="ARBA" id="ARBA00023194"/>
    </source>
</evidence>
<dbReference type="InterPro" id="IPR001031">
    <property type="entry name" value="Thioesterase"/>
</dbReference>
<evidence type="ECO:0000256" key="22">
    <source>
        <dbReference type="ARBA" id="ARBA00023442"/>
    </source>
</evidence>
<dbReference type="SUPFAM" id="SSF55048">
    <property type="entry name" value="Probable ACP-binding domain of malonyl-CoA ACP transacylase"/>
    <property type="match status" value="1"/>
</dbReference>
<proteinExistence type="inferred from homology"/>
<dbReference type="InterPro" id="IPR016039">
    <property type="entry name" value="Thiolase-like"/>
</dbReference>
<dbReference type="Pfam" id="PF16197">
    <property type="entry name" value="KAsynt_C_assoc"/>
    <property type="match status" value="1"/>
</dbReference>
<dbReference type="SMART" id="SM00829">
    <property type="entry name" value="PKS_ER"/>
    <property type="match status" value="1"/>
</dbReference>
<evidence type="ECO:0000256" key="11">
    <source>
        <dbReference type="ARBA" id="ARBA00023239"/>
    </source>
</evidence>
<dbReference type="SMART" id="SM00827">
    <property type="entry name" value="PKS_AT"/>
    <property type="match status" value="1"/>
</dbReference>
<comment type="catalytic activity">
    <reaction evidence="15">
        <text>(3R)-hydroxyhexanoyl-[ACP] = (2E)-hexenoyl-[ACP] + H2O</text>
        <dbReference type="Rhea" id="RHEA:41828"/>
        <dbReference type="Rhea" id="RHEA-COMP:9630"/>
        <dbReference type="Rhea" id="RHEA-COMP:9631"/>
        <dbReference type="ChEBI" id="CHEBI:15377"/>
        <dbReference type="ChEBI" id="CHEBI:78457"/>
        <dbReference type="ChEBI" id="CHEBI:78458"/>
    </reaction>
    <physiologicalReaction direction="left-to-right" evidence="15">
        <dbReference type="Rhea" id="RHEA:41829"/>
    </physiologicalReaction>
</comment>
<dbReference type="Pfam" id="PF00698">
    <property type="entry name" value="Acyl_transf_1"/>
    <property type="match status" value="1"/>
</dbReference>
<dbReference type="Pfam" id="PF00550">
    <property type="entry name" value="PP-binding"/>
    <property type="match status" value="3"/>
</dbReference>
<evidence type="ECO:0000256" key="12">
    <source>
        <dbReference type="ARBA" id="ARBA00023268"/>
    </source>
</evidence>
<dbReference type="InterPro" id="IPR049552">
    <property type="entry name" value="PKS_DH_N"/>
</dbReference>
<dbReference type="SUPFAM" id="SSF52151">
    <property type="entry name" value="FabD/lysophospholipase-like"/>
    <property type="match status" value="1"/>
</dbReference>
<dbReference type="InterPro" id="IPR016036">
    <property type="entry name" value="Malonyl_transacylase_ACP-bd"/>
</dbReference>
<evidence type="ECO:0000256" key="13">
    <source>
        <dbReference type="ARBA" id="ARBA00023332"/>
    </source>
</evidence>
<feature type="domain" description="PKS/mFAS DH" evidence="57">
    <location>
        <begin position="1"/>
        <end position="280"/>
    </location>
</feature>
<dbReference type="Gene3D" id="3.90.180.10">
    <property type="entry name" value="Medium-chain alcohol dehydrogenases, catalytic domain"/>
    <property type="match status" value="1"/>
</dbReference>
<evidence type="ECO:0000256" key="34">
    <source>
        <dbReference type="ARBA" id="ARBA00047961"/>
    </source>
</evidence>
<evidence type="ECO:0000256" key="25">
    <source>
        <dbReference type="ARBA" id="ARBA00047394"/>
    </source>
</evidence>
<comment type="catalytic activity">
    <reaction evidence="36">
        <text>(2E)-dodecenoyl-[ACP] + NADPH + H(+) = dodecanoyl-[ACP] + NADP(+)</text>
        <dbReference type="Rhea" id="RHEA:41880"/>
        <dbReference type="Rhea" id="RHEA-COMP:9643"/>
        <dbReference type="Rhea" id="RHEA-COMP:9644"/>
        <dbReference type="ChEBI" id="CHEBI:15378"/>
        <dbReference type="ChEBI" id="CHEBI:57783"/>
        <dbReference type="ChEBI" id="CHEBI:58349"/>
        <dbReference type="ChEBI" id="CHEBI:65264"/>
        <dbReference type="ChEBI" id="CHEBI:78472"/>
    </reaction>
    <physiologicalReaction direction="left-to-right" evidence="36">
        <dbReference type="Rhea" id="RHEA:41881"/>
    </physiologicalReaction>
</comment>
<keyword evidence="10" id="KW-0045">Antibiotic biosynthesis</keyword>
<dbReference type="InterPro" id="IPR023213">
    <property type="entry name" value="CAT-like_dom_sf"/>
</dbReference>
<comment type="similarity">
    <text evidence="23">In the C-terminal section; belongs to the NRP synthetase family.</text>
</comment>
<dbReference type="InterPro" id="IPR013968">
    <property type="entry name" value="PKS_KR"/>
</dbReference>
<dbReference type="SMART" id="SM01294">
    <property type="entry name" value="PKS_PP_betabranch"/>
    <property type="match status" value="1"/>
</dbReference>
<dbReference type="InterPro" id="IPR057326">
    <property type="entry name" value="KR_dom"/>
</dbReference>
<comment type="catalytic activity">
    <reaction evidence="49">
        <text>3-oxohexadecanoyl-[ACP] + NADPH + H(+) = (3R)-hydroxyhexadecanoyl-[ACP] + NADP(+)</text>
        <dbReference type="Rhea" id="RHEA:41904"/>
        <dbReference type="Rhea" id="RHEA-COMP:9649"/>
        <dbReference type="Rhea" id="RHEA-COMP:9650"/>
        <dbReference type="ChEBI" id="CHEBI:15378"/>
        <dbReference type="ChEBI" id="CHEBI:57783"/>
        <dbReference type="ChEBI" id="CHEBI:58349"/>
        <dbReference type="ChEBI" id="CHEBI:78478"/>
        <dbReference type="ChEBI" id="CHEBI:78480"/>
    </reaction>
    <physiologicalReaction direction="left-to-right" evidence="49">
        <dbReference type="Rhea" id="RHEA:41905"/>
    </physiologicalReaction>
</comment>
<evidence type="ECO:0000256" key="3">
    <source>
        <dbReference type="ARBA" id="ARBA00005189"/>
    </source>
</evidence>
<evidence type="ECO:0000256" key="28">
    <source>
        <dbReference type="ARBA" id="ARBA00047451"/>
    </source>
</evidence>
<evidence type="ECO:0000256" key="27">
    <source>
        <dbReference type="ARBA" id="ARBA00047440"/>
    </source>
</evidence>
<evidence type="ECO:0000256" key="18">
    <source>
        <dbReference type="ARBA" id="ARBA00023398"/>
    </source>
</evidence>
<dbReference type="PROSITE" id="PS00012">
    <property type="entry name" value="PHOSPHOPANTETHEINE"/>
    <property type="match status" value="2"/>
</dbReference>
<comment type="catalytic activity">
    <reaction evidence="31">
        <text>(2E)-hexadecenoyl-[ACP] + NADPH + H(+) = hexadecanoyl-[ACP] + NADP(+)</text>
        <dbReference type="Rhea" id="RHEA:41912"/>
        <dbReference type="Rhea" id="RHEA-COMP:9651"/>
        <dbReference type="Rhea" id="RHEA-COMP:9652"/>
        <dbReference type="ChEBI" id="CHEBI:15378"/>
        <dbReference type="ChEBI" id="CHEBI:57783"/>
        <dbReference type="ChEBI" id="CHEBI:58349"/>
        <dbReference type="ChEBI" id="CHEBI:78481"/>
        <dbReference type="ChEBI" id="CHEBI:78483"/>
    </reaction>
    <physiologicalReaction direction="left-to-right" evidence="31">
        <dbReference type="Rhea" id="RHEA:41913"/>
    </physiologicalReaction>
</comment>
<evidence type="ECO:0000256" key="9">
    <source>
        <dbReference type="ARBA" id="ARBA00022898"/>
    </source>
</evidence>
<dbReference type="SMART" id="SM00822">
    <property type="entry name" value="PKS_KR"/>
    <property type="match status" value="2"/>
</dbReference>
<dbReference type="Gene3D" id="3.40.50.980">
    <property type="match status" value="2"/>
</dbReference>
<comment type="catalytic activity">
    <reaction evidence="24">
        <text>3-oxooctadecanoyl-[ACP] + NADPH + H(+) = (3R)-hydroxyoctadecanoyl-[ACP] + NADP(+)</text>
        <dbReference type="Rhea" id="RHEA:41920"/>
        <dbReference type="Rhea" id="RHEA-COMP:9653"/>
        <dbReference type="Rhea" id="RHEA-COMP:9654"/>
        <dbReference type="ChEBI" id="CHEBI:15378"/>
        <dbReference type="ChEBI" id="CHEBI:57783"/>
        <dbReference type="ChEBI" id="CHEBI:58349"/>
        <dbReference type="ChEBI" id="CHEBI:78487"/>
        <dbReference type="ChEBI" id="CHEBI:78488"/>
    </reaction>
    <physiologicalReaction direction="left-to-right" evidence="24">
        <dbReference type="Rhea" id="RHEA:41921"/>
    </physiologicalReaction>
</comment>
<feature type="domain" description="Carrier" evidence="55">
    <location>
        <begin position="3674"/>
        <end position="3751"/>
    </location>
</feature>
<dbReference type="InterPro" id="IPR029058">
    <property type="entry name" value="AB_hydrolase_fold"/>
</dbReference>
<dbReference type="InterPro" id="IPR020806">
    <property type="entry name" value="PKS_PP-bd"/>
</dbReference>
<comment type="catalytic activity">
    <reaction evidence="45">
        <text>(2E)-octadecenoyl-[ACP] + NADPH + H(+) = octadecanoyl-[ACP] + NADP(+)</text>
        <dbReference type="Rhea" id="RHEA:41928"/>
        <dbReference type="Rhea" id="RHEA-COMP:9655"/>
        <dbReference type="Rhea" id="RHEA-COMP:9656"/>
        <dbReference type="ChEBI" id="CHEBI:15378"/>
        <dbReference type="ChEBI" id="CHEBI:57783"/>
        <dbReference type="ChEBI" id="CHEBI:58349"/>
        <dbReference type="ChEBI" id="CHEBI:78489"/>
        <dbReference type="ChEBI" id="CHEBI:78495"/>
    </reaction>
    <physiologicalReaction direction="left-to-right" evidence="45">
        <dbReference type="Rhea" id="RHEA:41929"/>
    </physiologicalReaction>
</comment>
<dbReference type="Pfam" id="PF02801">
    <property type="entry name" value="Ketoacyl-synt_C"/>
    <property type="match status" value="1"/>
</dbReference>
<dbReference type="SUPFAM" id="SSF53901">
    <property type="entry name" value="Thiolase-like"/>
    <property type="match status" value="1"/>
</dbReference>
<evidence type="ECO:0000256" key="36">
    <source>
        <dbReference type="ARBA" id="ARBA00048281"/>
    </source>
</evidence>
<comment type="catalytic activity">
    <reaction evidence="43">
        <text>hexadecanoyl-[ACP] + H2O = hexadecanoate + holo-[ACP] + H(+)</text>
        <dbReference type="Rhea" id="RHEA:41932"/>
        <dbReference type="Rhea" id="RHEA-COMP:9652"/>
        <dbReference type="Rhea" id="RHEA-COMP:9685"/>
        <dbReference type="ChEBI" id="CHEBI:7896"/>
        <dbReference type="ChEBI" id="CHEBI:15377"/>
        <dbReference type="ChEBI" id="CHEBI:15378"/>
        <dbReference type="ChEBI" id="CHEBI:64479"/>
        <dbReference type="ChEBI" id="CHEBI:78483"/>
        <dbReference type="EC" id="3.1.2.14"/>
    </reaction>
    <physiologicalReaction direction="left-to-right" evidence="43">
        <dbReference type="Rhea" id="RHEA:41933"/>
    </physiologicalReaction>
</comment>
<dbReference type="NCBIfam" id="TIGR01733">
    <property type="entry name" value="AA-adenyl-dom"/>
    <property type="match status" value="1"/>
</dbReference>
<dbReference type="InterPro" id="IPR010071">
    <property type="entry name" value="AA_adenyl_dom"/>
</dbReference>
<dbReference type="InterPro" id="IPR036291">
    <property type="entry name" value="NAD(P)-bd_dom_sf"/>
</dbReference>
<comment type="catalytic activity">
    <reaction evidence="29">
        <text>(2E)-butenoyl-[ACP] + NADPH + H(+) = butanoyl-[ACP] + NADP(+)</text>
        <dbReference type="Rhea" id="RHEA:41812"/>
        <dbReference type="Rhea" id="RHEA-COMP:9627"/>
        <dbReference type="Rhea" id="RHEA-COMP:9628"/>
        <dbReference type="ChEBI" id="CHEBI:15378"/>
        <dbReference type="ChEBI" id="CHEBI:57783"/>
        <dbReference type="ChEBI" id="CHEBI:58349"/>
        <dbReference type="ChEBI" id="CHEBI:78453"/>
        <dbReference type="ChEBI" id="CHEBI:78454"/>
    </reaction>
    <physiologicalReaction direction="left-to-right" evidence="29">
        <dbReference type="Rhea" id="RHEA:41813"/>
    </physiologicalReaction>
</comment>
<evidence type="ECO:0000256" key="39">
    <source>
        <dbReference type="ARBA" id="ARBA00048506"/>
    </source>
</evidence>
<dbReference type="InterPro" id="IPR032821">
    <property type="entry name" value="PKS_assoc"/>
</dbReference>
<comment type="catalytic activity">
    <reaction evidence="47">
        <text>(2E)-tetradecenoyl-[ACP] + NADPH + H(+) = tetradecanoyl-[ACP] + NADP(+)</text>
        <dbReference type="Rhea" id="RHEA:41896"/>
        <dbReference type="Rhea" id="RHEA-COMP:9647"/>
        <dbReference type="Rhea" id="RHEA-COMP:9648"/>
        <dbReference type="ChEBI" id="CHEBI:15378"/>
        <dbReference type="ChEBI" id="CHEBI:57783"/>
        <dbReference type="ChEBI" id="CHEBI:58349"/>
        <dbReference type="ChEBI" id="CHEBI:78475"/>
        <dbReference type="ChEBI" id="CHEBI:78477"/>
    </reaction>
    <physiologicalReaction direction="left-to-right" evidence="47">
        <dbReference type="Rhea" id="RHEA:41897"/>
    </physiologicalReaction>
</comment>
<comment type="pathway">
    <text evidence="3">Lipid metabolism.</text>
</comment>
<dbReference type="InterPro" id="IPR049900">
    <property type="entry name" value="PKS_mFAS_DH"/>
</dbReference>
<dbReference type="InterPro" id="IPR014043">
    <property type="entry name" value="Acyl_transferase_dom"/>
</dbReference>
<comment type="catalytic activity">
    <reaction evidence="19">
        <text>(3R)-hydroxyoctadecanoyl-[ACP] = (2E)-octadecenoyl-[ACP] + H2O</text>
        <dbReference type="Rhea" id="RHEA:41924"/>
        <dbReference type="Rhea" id="RHEA-COMP:9654"/>
        <dbReference type="Rhea" id="RHEA-COMP:9655"/>
        <dbReference type="ChEBI" id="CHEBI:15377"/>
        <dbReference type="ChEBI" id="CHEBI:78488"/>
        <dbReference type="ChEBI" id="CHEBI:78489"/>
    </reaction>
    <physiologicalReaction direction="left-to-right" evidence="19">
        <dbReference type="Rhea" id="RHEA:41925"/>
    </physiologicalReaction>
</comment>
<evidence type="ECO:0000256" key="2">
    <source>
        <dbReference type="ARBA" id="ARBA00004792"/>
    </source>
</evidence>
<dbReference type="InterPro" id="IPR020843">
    <property type="entry name" value="ER"/>
</dbReference>
<dbReference type="InterPro" id="IPR009081">
    <property type="entry name" value="PP-bd_ACP"/>
</dbReference>
<dbReference type="Pfam" id="PF13193">
    <property type="entry name" value="AMP-binding_C"/>
    <property type="match status" value="1"/>
</dbReference>
<dbReference type="PANTHER" id="PTHR43775">
    <property type="entry name" value="FATTY ACID SYNTHASE"/>
    <property type="match status" value="1"/>
</dbReference>
<dbReference type="CDD" id="cd00833">
    <property type="entry name" value="PKS"/>
    <property type="match status" value="1"/>
</dbReference>